<keyword evidence="3" id="KW-1185">Reference proteome</keyword>
<sequence>MKLLIISCLVACTLADVSHIVPHGGERDAKIIKQASRTPHVFSRYDIRLHMIHNSFKGKCIHFYKSQPLFRHYL</sequence>
<evidence type="ECO:0000313" key="2">
    <source>
        <dbReference type="EMBL" id="VVC94215.1"/>
    </source>
</evidence>
<reference evidence="2 3" key="1">
    <citation type="submission" date="2017-07" db="EMBL/GenBank/DDBJ databases">
        <authorList>
            <person name="Talla V."/>
            <person name="Backstrom N."/>
        </authorList>
    </citation>
    <scope>NUCLEOTIDE SEQUENCE [LARGE SCALE GENOMIC DNA]</scope>
</reference>
<gene>
    <name evidence="2" type="ORF">LSINAPIS_LOCUS6219</name>
</gene>
<dbReference type="EMBL" id="FZQP02001904">
    <property type="protein sequence ID" value="VVC94215.1"/>
    <property type="molecule type" value="Genomic_DNA"/>
</dbReference>
<dbReference type="AlphaFoldDB" id="A0A5E4Q9F6"/>
<feature type="chain" id="PRO_5022790723" evidence="1">
    <location>
        <begin position="16"/>
        <end position="74"/>
    </location>
</feature>
<dbReference type="Proteomes" id="UP000324832">
    <property type="component" value="Unassembled WGS sequence"/>
</dbReference>
<feature type="signal peptide" evidence="1">
    <location>
        <begin position="1"/>
        <end position="15"/>
    </location>
</feature>
<accession>A0A5E4Q9F6</accession>
<name>A0A5E4Q9F6_9NEOP</name>
<evidence type="ECO:0000313" key="3">
    <source>
        <dbReference type="Proteomes" id="UP000324832"/>
    </source>
</evidence>
<organism evidence="2 3">
    <name type="scientific">Leptidea sinapis</name>
    <dbReference type="NCBI Taxonomy" id="189913"/>
    <lineage>
        <taxon>Eukaryota</taxon>
        <taxon>Metazoa</taxon>
        <taxon>Ecdysozoa</taxon>
        <taxon>Arthropoda</taxon>
        <taxon>Hexapoda</taxon>
        <taxon>Insecta</taxon>
        <taxon>Pterygota</taxon>
        <taxon>Neoptera</taxon>
        <taxon>Endopterygota</taxon>
        <taxon>Lepidoptera</taxon>
        <taxon>Glossata</taxon>
        <taxon>Ditrysia</taxon>
        <taxon>Papilionoidea</taxon>
        <taxon>Pieridae</taxon>
        <taxon>Dismorphiinae</taxon>
        <taxon>Leptidea</taxon>
    </lineage>
</organism>
<protein>
    <submittedName>
        <fullName evidence="2">Uncharacterized protein</fullName>
    </submittedName>
</protein>
<evidence type="ECO:0000256" key="1">
    <source>
        <dbReference type="SAM" id="SignalP"/>
    </source>
</evidence>
<proteinExistence type="predicted"/>
<keyword evidence="1" id="KW-0732">Signal</keyword>